<dbReference type="Proteomes" id="UP000588068">
    <property type="component" value="Unassembled WGS sequence"/>
</dbReference>
<dbReference type="InterPro" id="IPR022224">
    <property type="entry name" value="DUF3750"/>
</dbReference>
<gene>
    <name evidence="1" type="ORF">HNQ60_004220</name>
</gene>
<reference evidence="1 2" key="1">
    <citation type="submission" date="2020-08" db="EMBL/GenBank/DDBJ databases">
        <title>Genomic Encyclopedia of Type Strains, Phase IV (KMG-IV): sequencing the most valuable type-strain genomes for metagenomic binning, comparative biology and taxonomic classification.</title>
        <authorList>
            <person name="Goeker M."/>
        </authorList>
    </citation>
    <scope>NUCLEOTIDE SEQUENCE [LARGE SCALE GENOMIC DNA]</scope>
    <source>
        <strain evidence="1 2">DSM 26723</strain>
    </source>
</reference>
<dbReference type="Pfam" id="PF12570">
    <property type="entry name" value="DUF3750"/>
    <property type="match status" value="1"/>
</dbReference>
<sequence length="276" mass="29375">MFATKLRWIALSVIGTVFIAGCITHSAGRDWRTASREPAGLAPSPATTPEAVVQVYAARTVSWRGYFGVHTWIATKPSHADQFTVHEVIGYRLKRTGNVVVVHHRPADGYWFGARPELLSDLRGEGVDEIIGRIEGAVKRYPYPDKYHAWPGPNSNTFVAFVTREVPELRVDLPPTAIGKDYLGLNPLAMTPSGTGGQLNLFGLAGVLVGVEEGVEVNLLGLTFGLDPKSLSLKLPVVGRIGPGGDADPVILPPVINPDTTAANAAPAVSVGDAAE</sequence>
<name>A0A841HSY7_9GAMM</name>
<dbReference type="AlphaFoldDB" id="A0A841HSY7"/>
<proteinExistence type="predicted"/>
<accession>A0A841HSY7</accession>
<comment type="caution">
    <text evidence="1">The sequence shown here is derived from an EMBL/GenBank/DDBJ whole genome shotgun (WGS) entry which is preliminary data.</text>
</comment>
<protein>
    <recommendedName>
        <fullName evidence="3">DUF3750 domain-containing protein</fullName>
    </recommendedName>
</protein>
<dbReference type="EMBL" id="JACHHZ010000005">
    <property type="protein sequence ID" value="MBB6095330.1"/>
    <property type="molecule type" value="Genomic_DNA"/>
</dbReference>
<keyword evidence="2" id="KW-1185">Reference proteome</keyword>
<dbReference type="RefSeq" id="WP_184334715.1">
    <property type="nucleotide sequence ID" value="NZ_JACHHZ010000005.1"/>
</dbReference>
<dbReference type="PROSITE" id="PS51257">
    <property type="entry name" value="PROKAR_LIPOPROTEIN"/>
    <property type="match status" value="1"/>
</dbReference>
<evidence type="ECO:0000313" key="2">
    <source>
        <dbReference type="Proteomes" id="UP000588068"/>
    </source>
</evidence>
<organism evidence="1 2">
    <name type="scientific">Povalibacter uvarum</name>
    <dbReference type="NCBI Taxonomy" id="732238"/>
    <lineage>
        <taxon>Bacteria</taxon>
        <taxon>Pseudomonadati</taxon>
        <taxon>Pseudomonadota</taxon>
        <taxon>Gammaproteobacteria</taxon>
        <taxon>Steroidobacterales</taxon>
        <taxon>Steroidobacteraceae</taxon>
        <taxon>Povalibacter</taxon>
    </lineage>
</organism>
<evidence type="ECO:0000313" key="1">
    <source>
        <dbReference type="EMBL" id="MBB6095330.1"/>
    </source>
</evidence>
<evidence type="ECO:0008006" key="3">
    <source>
        <dbReference type="Google" id="ProtNLM"/>
    </source>
</evidence>